<dbReference type="EMBL" id="ASXJ01000027">
    <property type="protein sequence ID" value="ERM03258.1"/>
    <property type="molecule type" value="Genomic_DNA"/>
</dbReference>
<sequence length="47" mass="5363">MRDFAVDKGSEHRQRNIHIGFSAQIADLFWRKLGGIILRQIETAIPG</sequence>
<gene>
    <name evidence="1" type="ORF">Q644_12165</name>
</gene>
<name>U4VDS7_9HYPH</name>
<reference evidence="1 2" key="1">
    <citation type="journal article" date="2014" name="FEMS Microbiol. Lett.">
        <title>Genome sequencing analysis reveals virulence-related gene content of Ochrobactrum intermedium strain 229E, a urease-positive strain isolated from the human gastric niche.</title>
        <authorList>
            <person name="Kulkarni G.J."/>
            <person name="Shetty S."/>
            <person name="Dharne M.S."/>
            <person name="Shouche Y.S."/>
        </authorList>
    </citation>
    <scope>NUCLEOTIDE SEQUENCE [LARGE SCALE GENOMIC DNA]</scope>
    <source>
        <strain evidence="1 2">229E</strain>
    </source>
</reference>
<accession>U4VDS7</accession>
<dbReference type="Proteomes" id="UP000016842">
    <property type="component" value="Unassembled WGS sequence"/>
</dbReference>
<evidence type="ECO:0000313" key="2">
    <source>
        <dbReference type="Proteomes" id="UP000016842"/>
    </source>
</evidence>
<evidence type="ECO:0000313" key="1">
    <source>
        <dbReference type="EMBL" id="ERM03258.1"/>
    </source>
</evidence>
<proteinExistence type="predicted"/>
<dbReference type="AlphaFoldDB" id="U4VDS7"/>
<protein>
    <submittedName>
        <fullName evidence="1">Uncharacterized protein</fullName>
    </submittedName>
</protein>
<organism evidence="1 2">
    <name type="scientific">Brucella intermedia 229E</name>
    <dbReference type="NCBI Taxonomy" id="1337887"/>
    <lineage>
        <taxon>Bacteria</taxon>
        <taxon>Pseudomonadati</taxon>
        <taxon>Pseudomonadota</taxon>
        <taxon>Alphaproteobacteria</taxon>
        <taxon>Hyphomicrobiales</taxon>
        <taxon>Brucellaceae</taxon>
        <taxon>Brucella/Ochrobactrum group</taxon>
        <taxon>Brucella</taxon>
    </lineage>
</organism>
<comment type="caution">
    <text evidence="1">The sequence shown here is derived from an EMBL/GenBank/DDBJ whole genome shotgun (WGS) entry which is preliminary data.</text>
</comment>